<dbReference type="Proteomes" id="UP001177140">
    <property type="component" value="Unassembled WGS sequence"/>
</dbReference>
<proteinExistence type="predicted"/>
<gene>
    <name evidence="1" type="ORF">MKW94_001290</name>
</gene>
<evidence type="ECO:0000313" key="2">
    <source>
        <dbReference type="Proteomes" id="UP001177140"/>
    </source>
</evidence>
<dbReference type="PANTHER" id="PTHR12121">
    <property type="entry name" value="CARBON CATABOLITE REPRESSOR PROTEIN 4"/>
    <property type="match status" value="1"/>
</dbReference>
<keyword evidence="2" id="KW-1185">Reference proteome</keyword>
<feature type="non-terminal residue" evidence="1">
    <location>
        <position position="58"/>
    </location>
</feature>
<reference evidence="1" key="1">
    <citation type="submission" date="2022-03" db="EMBL/GenBank/DDBJ databases">
        <title>A functionally conserved STORR gene fusion in Papaver species that diverged 16.8 million years ago.</title>
        <authorList>
            <person name="Catania T."/>
        </authorList>
    </citation>
    <scope>NUCLEOTIDE SEQUENCE</scope>
    <source>
        <strain evidence="1">S-191538</strain>
    </source>
</reference>
<dbReference type="GO" id="GO:0000175">
    <property type="term" value="F:3'-5'-RNA exonuclease activity"/>
    <property type="evidence" value="ECO:0007669"/>
    <property type="project" value="TreeGrafter"/>
</dbReference>
<dbReference type="Gene3D" id="3.60.10.10">
    <property type="entry name" value="Endonuclease/exonuclease/phosphatase"/>
    <property type="match status" value="1"/>
</dbReference>
<dbReference type="InterPro" id="IPR050410">
    <property type="entry name" value="CCR4/nocturin_mRNA_transcr"/>
</dbReference>
<organism evidence="1 2">
    <name type="scientific">Papaver nudicaule</name>
    <name type="common">Iceland poppy</name>
    <dbReference type="NCBI Taxonomy" id="74823"/>
    <lineage>
        <taxon>Eukaryota</taxon>
        <taxon>Viridiplantae</taxon>
        <taxon>Streptophyta</taxon>
        <taxon>Embryophyta</taxon>
        <taxon>Tracheophyta</taxon>
        <taxon>Spermatophyta</taxon>
        <taxon>Magnoliopsida</taxon>
        <taxon>Ranunculales</taxon>
        <taxon>Papaveraceae</taxon>
        <taxon>Papaveroideae</taxon>
        <taxon>Papaver</taxon>
    </lineage>
</organism>
<dbReference type="InterPro" id="IPR036691">
    <property type="entry name" value="Endo/exonu/phosph_ase_sf"/>
</dbReference>
<sequence>VQHDHFEEFFMPKLEEIGYSGIYKRKTEGLFTFKKMNIYDGCATFFRLSKFRLIEKYE</sequence>
<evidence type="ECO:0000313" key="1">
    <source>
        <dbReference type="EMBL" id="MCL7049541.1"/>
    </source>
</evidence>
<protein>
    <submittedName>
        <fullName evidence="1">Uncharacterized protein</fullName>
    </submittedName>
</protein>
<comment type="caution">
    <text evidence="1">The sequence shown here is derived from an EMBL/GenBank/DDBJ whole genome shotgun (WGS) entry which is preliminary data.</text>
</comment>
<dbReference type="PANTHER" id="PTHR12121:SF34">
    <property type="entry name" value="PROTEIN ANGEL"/>
    <property type="match status" value="1"/>
</dbReference>
<dbReference type="AlphaFoldDB" id="A0AA41VY12"/>
<name>A0AA41VY12_PAPNU</name>
<feature type="non-terminal residue" evidence="1">
    <location>
        <position position="1"/>
    </location>
</feature>
<accession>A0AA41VY12</accession>
<dbReference type="EMBL" id="JAJJMA010317369">
    <property type="protein sequence ID" value="MCL7049541.1"/>
    <property type="molecule type" value="Genomic_DNA"/>
</dbReference>